<dbReference type="GO" id="GO:0015979">
    <property type="term" value="P:photosynthesis"/>
    <property type="evidence" value="ECO:0007669"/>
    <property type="project" value="InterPro"/>
</dbReference>
<keyword evidence="3" id="KW-1185">Reference proteome</keyword>
<name>A0AAN9PUH3_CLITE</name>
<dbReference type="GO" id="GO:0019898">
    <property type="term" value="C:extrinsic component of membrane"/>
    <property type="evidence" value="ECO:0007669"/>
    <property type="project" value="InterPro"/>
</dbReference>
<evidence type="ECO:0000313" key="3">
    <source>
        <dbReference type="Proteomes" id="UP001359559"/>
    </source>
</evidence>
<dbReference type="Gene3D" id="3.40.1000.10">
    <property type="entry name" value="Mog1/PsbP, alpha/beta/alpha sandwich"/>
    <property type="match status" value="1"/>
</dbReference>
<dbReference type="GO" id="GO:0009654">
    <property type="term" value="C:photosystem II oxygen evolving complex"/>
    <property type="evidence" value="ECO:0007669"/>
    <property type="project" value="InterPro"/>
</dbReference>
<reference evidence="2 3" key="1">
    <citation type="submission" date="2024-01" db="EMBL/GenBank/DDBJ databases">
        <title>The genomes of 5 underutilized Papilionoideae crops provide insights into root nodulation and disease resistance.</title>
        <authorList>
            <person name="Yuan L."/>
        </authorList>
    </citation>
    <scope>NUCLEOTIDE SEQUENCE [LARGE SCALE GENOMIC DNA]</scope>
    <source>
        <strain evidence="2">LY-2023</strain>
        <tissue evidence="2">Leaf</tissue>
    </source>
</reference>
<accession>A0AAN9PUH3</accession>
<proteinExistence type="predicted"/>
<dbReference type="SUPFAM" id="SSF55724">
    <property type="entry name" value="Mog1p/PsbP-like"/>
    <property type="match status" value="1"/>
</dbReference>
<dbReference type="Pfam" id="PF01789">
    <property type="entry name" value="PsbP"/>
    <property type="match status" value="1"/>
</dbReference>
<evidence type="ECO:0000313" key="2">
    <source>
        <dbReference type="EMBL" id="KAK7310652.1"/>
    </source>
</evidence>
<feature type="domain" description="PsbP C-terminal" evidence="1">
    <location>
        <begin position="182"/>
        <end position="341"/>
    </location>
</feature>
<comment type="caution">
    <text evidence="2">The sequence shown here is derived from an EMBL/GenBank/DDBJ whole genome shotgun (WGS) entry which is preliminary data.</text>
</comment>
<dbReference type="PANTHER" id="PTHR31407">
    <property type="match status" value="1"/>
</dbReference>
<dbReference type="AlphaFoldDB" id="A0AAN9PUH3"/>
<dbReference type="InterPro" id="IPR002683">
    <property type="entry name" value="PsbP_C"/>
</dbReference>
<sequence>MLKYGMRTPDHFHKPKILIRILMNRVDDVALYNDVCIESIYVLLCILRMNDIVDRDRSARLIVRDMAINRNRRSKRVNKIRNGSREADLKGMASISWFSCLHMRPTASNFTAPLSDKAFISSGLSPPNLTLEHHQNTPFLPSSNHEGCAVNRRQLILHTAVAALAAIATVPNALAINDVSEDVRVYTDDENKFKIEVPQEWQIGTGEPDGFKSVTAFYPTDASNSSVTVAITGIGPDFTRMESFGKVDEFAQTLVSGIDRSWQRPPGVAAKLIDCRSSNGIYYIEYTLQNPGESRKHLYSALGMASNGWYNRLYTVTGQFAEEDANKYASKIQKAVGSFRFI</sequence>
<dbReference type="EMBL" id="JAYKXN010000002">
    <property type="protein sequence ID" value="KAK7310652.1"/>
    <property type="molecule type" value="Genomic_DNA"/>
</dbReference>
<dbReference type="PANTHER" id="PTHR31407:SF17">
    <property type="entry name" value="PSBP DOMAIN-CONTAINING PROTEIN 3, CHLOROPLASTIC"/>
    <property type="match status" value="1"/>
</dbReference>
<organism evidence="2 3">
    <name type="scientific">Clitoria ternatea</name>
    <name type="common">Butterfly pea</name>
    <dbReference type="NCBI Taxonomy" id="43366"/>
    <lineage>
        <taxon>Eukaryota</taxon>
        <taxon>Viridiplantae</taxon>
        <taxon>Streptophyta</taxon>
        <taxon>Embryophyta</taxon>
        <taxon>Tracheophyta</taxon>
        <taxon>Spermatophyta</taxon>
        <taxon>Magnoliopsida</taxon>
        <taxon>eudicotyledons</taxon>
        <taxon>Gunneridae</taxon>
        <taxon>Pentapetalae</taxon>
        <taxon>rosids</taxon>
        <taxon>fabids</taxon>
        <taxon>Fabales</taxon>
        <taxon>Fabaceae</taxon>
        <taxon>Papilionoideae</taxon>
        <taxon>50 kb inversion clade</taxon>
        <taxon>NPAAA clade</taxon>
        <taxon>indigoferoid/millettioid clade</taxon>
        <taxon>Phaseoleae</taxon>
        <taxon>Clitoria</taxon>
    </lineage>
</organism>
<gene>
    <name evidence="2" type="ORF">RJT34_08279</name>
</gene>
<dbReference type="InterPro" id="IPR016123">
    <property type="entry name" value="Mog1/PsbP_a/b/a-sand"/>
</dbReference>
<dbReference type="Proteomes" id="UP001359559">
    <property type="component" value="Unassembled WGS sequence"/>
</dbReference>
<protein>
    <recommendedName>
        <fullName evidence="1">PsbP C-terminal domain-containing protein</fullName>
    </recommendedName>
</protein>
<dbReference type="GO" id="GO:0005509">
    <property type="term" value="F:calcium ion binding"/>
    <property type="evidence" value="ECO:0007669"/>
    <property type="project" value="InterPro"/>
</dbReference>
<evidence type="ECO:0000259" key="1">
    <source>
        <dbReference type="Pfam" id="PF01789"/>
    </source>
</evidence>